<keyword evidence="3" id="KW-1185">Reference proteome</keyword>
<accession>A0ABY4SPU4</accession>
<evidence type="ECO:0000256" key="1">
    <source>
        <dbReference type="SAM" id="MobiDB-lite"/>
    </source>
</evidence>
<dbReference type="EMBL" id="CP097649">
    <property type="protein sequence ID" value="URI15736.1"/>
    <property type="molecule type" value="Genomic_DNA"/>
</dbReference>
<proteinExistence type="predicted"/>
<dbReference type="RefSeq" id="WP_250202111.1">
    <property type="nucleotide sequence ID" value="NZ_CP097649.1"/>
</dbReference>
<reference evidence="2" key="1">
    <citation type="submission" date="2022-05" db="EMBL/GenBank/DDBJ databases">
        <title>Brevundimonas albigilva TT17 genome sequence.</title>
        <authorList>
            <person name="Lee K."/>
            <person name="Son H."/>
        </authorList>
    </citation>
    <scope>NUCLEOTIDE SEQUENCE</scope>
    <source>
        <strain evidence="2">TT17</strain>
    </source>
</reference>
<feature type="region of interest" description="Disordered" evidence="1">
    <location>
        <begin position="198"/>
        <end position="226"/>
    </location>
</feature>
<dbReference type="Proteomes" id="UP001055429">
    <property type="component" value="Chromosome"/>
</dbReference>
<dbReference type="InterPro" id="IPR009560">
    <property type="entry name" value="DUF1176"/>
</dbReference>
<dbReference type="Pfam" id="PF06674">
    <property type="entry name" value="DUF1176"/>
    <property type="match status" value="1"/>
</dbReference>
<organism evidence="2 3">
    <name type="scientific">Brevundimonas albigilva</name>
    <dbReference type="NCBI Taxonomy" id="1312364"/>
    <lineage>
        <taxon>Bacteria</taxon>
        <taxon>Pseudomonadati</taxon>
        <taxon>Pseudomonadota</taxon>
        <taxon>Alphaproteobacteria</taxon>
        <taxon>Caulobacterales</taxon>
        <taxon>Caulobacteraceae</taxon>
        <taxon>Brevundimonas</taxon>
    </lineage>
</organism>
<evidence type="ECO:0000313" key="3">
    <source>
        <dbReference type="Proteomes" id="UP001055429"/>
    </source>
</evidence>
<dbReference type="PROSITE" id="PS51257">
    <property type="entry name" value="PROKAR_LIPOPROTEIN"/>
    <property type="match status" value="1"/>
</dbReference>
<gene>
    <name evidence="2" type="ORF">M8231_01680</name>
</gene>
<name>A0ABY4SPU4_9CAUL</name>
<evidence type="ECO:0000313" key="2">
    <source>
        <dbReference type="EMBL" id="URI15736.1"/>
    </source>
</evidence>
<protein>
    <submittedName>
        <fullName evidence="2">DUF1176 domain-containing protein</fullName>
    </submittedName>
</protein>
<sequence>MRPLAICSLSALLLAGCGQGAGQKGDDQGDAAAPALPAAMDRPAGDVLSARPEQRAFRDWRAACDNGAACFAFAPSSLPDQGWLRLALAPEAQAAPRIAVGLWSPGAEGLAPTAPLTLTIDGRAFVTQRDPDADLPVSQVEAADAPVVARALAAGRKAILSAGGQRVDLSLSGAAAALLWIDERQGRLETPGALVRVGDRPASTRAPDLPRVTAAPPADQAGFGDEDQTLPRTLEALPAVKACRQETAWNDYVQKAVFSARLSADRELWAVPCFAGAYNLGSAVYVTGPNGADPTPLAFPVAEGGTVDTVVNAAYDPATRSLSAFNKGRGVGDCGVAQRWVWNGRGFALAEQSEMRDCAGVPRDLWPSLWRSR</sequence>